<dbReference type="GO" id="GO:0003677">
    <property type="term" value="F:DNA binding"/>
    <property type="evidence" value="ECO:0007669"/>
    <property type="project" value="InterPro"/>
</dbReference>
<sequence>MSGVWLTPQAHERLRAELSTLLAPGAVAEEPEAGRRRAARVREIRELLATAVVGEDPPNDGVAEPGMVLTVRYDDTGDEETFLLGLRDAEDNDLEVYSPASPLGTALTGTRRGEQRAYRVPNGATVRVTLLDAVPYGRHRASSAPAGS</sequence>
<dbReference type="Gene3D" id="3.10.50.30">
    <property type="entry name" value="Transcription elongation factor, GreA/GreB, C-terminal domain"/>
    <property type="match status" value="1"/>
</dbReference>
<evidence type="ECO:0000313" key="4">
    <source>
        <dbReference type="Proteomes" id="UP000520767"/>
    </source>
</evidence>
<dbReference type="Proteomes" id="UP000520767">
    <property type="component" value="Unassembled WGS sequence"/>
</dbReference>
<gene>
    <name evidence="3" type="ORF">FHR82_004778</name>
</gene>
<feature type="domain" description="Transcription elongation factor GreA/GreB C-terminal" evidence="2">
    <location>
        <begin position="60"/>
        <end position="132"/>
    </location>
</feature>
<dbReference type="InterPro" id="IPR001437">
    <property type="entry name" value="Tscrpt_elong_fac_GreA/B_C"/>
</dbReference>
<dbReference type="EMBL" id="JACHJQ010000005">
    <property type="protein sequence ID" value="MBB4908525.1"/>
    <property type="molecule type" value="Genomic_DNA"/>
</dbReference>
<evidence type="ECO:0000256" key="1">
    <source>
        <dbReference type="SAM" id="MobiDB-lite"/>
    </source>
</evidence>
<accession>A0A7W7Q7L5</accession>
<evidence type="ECO:0000259" key="2">
    <source>
        <dbReference type="Pfam" id="PF01272"/>
    </source>
</evidence>
<keyword evidence="4" id="KW-1185">Reference proteome</keyword>
<dbReference type="RefSeq" id="WP_184812670.1">
    <property type="nucleotide sequence ID" value="NZ_JACHJQ010000005.1"/>
</dbReference>
<protein>
    <submittedName>
        <fullName evidence="3">Transcription elongation GreA/GreB family factor</fullName>
    </submittedName>
</protein>
<dbReference type="GO" id="GO:0032784">
    <property type="term" value="P:regulation of DNA-templated transcription elongation"/>
    <property type="evidence" value="ECO:0007669"/>
    <property type="project" value="InterPro"/>
</dbReference>
<feature type="region of interest" description="Disordered" evidence="1">
    <location>
        <begin position="95"/>
        <end position="116"/>
    </location>
</feature>
<evidence type="ECO:0000313" key="3">
    <source>
        <dbReference type="EMBL" id="MBB4908525.1"/>
    </source>
</evidence>
<dbReference type="Pfam" id="PF01272">
    <property type="entry name" value="GreA_GreB"/>
    <property type="match status" value="1"/>
</dbReference>
<comment type="caution">
    <text evidence="3">The sequence shown here is derived from an EMBL/GenBank/DDBJ whole genome shotgun (WGS) entry which is preliminary data.</text>
</comment>
<proteinExistence type="predicted"/>
<reference evidence="3 4" key="1">
    <citation type="submission" date="2020-08" db="EMBL/GenBank/DDBJ databases">
        <title>Genomic Encyclopedia of Type Strains, Phase III (KMG-III): the genomes of soil and plant-associated and newly described type strains.</title>
        <authorList>
            <person name="Whitman W."/>
        </authorList>
    </citation>
    <scope>NUCLEOTIDE SEQUENCE [LARGE SCALE GENOMIC DNA]</scope>
    <source>
        <strain evidence="3 4">CECT 8960</strain>
    </source>
</reference>
<dbReference type="InterPro" id="IPR036953">
    <property type="entry name" value="GreA/GreB_C_sf"/>
</dbReference>
<dbReference type="SUPFAM" id="SSF54534">
    <property type="entry name" value="FKBP-like"/>
    <property type="match status" value="1"/>
</dbReference>
<organism evidence="3 4">
    <name type="scientific">Actinophytocola algeriensis</name>
    <dbReference type="NCBI Taxonomy" id="1768010"/>
    <lineage>
        <taxon>Bacteria</taxon>
        <taxon>Bacillati</taxon>
        <taxon>Actinomycetota</taxon>
        <taxon>Actinomycetes</taxon>
        <taxon>Pseudonocardiales</taxon>
        <taxon>Pseudonocardiaceae</taxon>
    </lineage>
</organism>
<name>A0A7W7Q7L5_9PSEU</name>
<dbReference type="AlphaFoldDB" id="A0A7W7Q7L5"/>